<protein>
    <submittedName>
        <fullName evidence="8">Uncharacterized protein</fullName>
    </submittedName>
</protein>
<evidence type="ECO:0000256" key="3">
    <source>
        <dbReference type="ARBA" id="ARBA00022692"/>
    </source>
</evidence>
<keyword evidence="5 7" id="KW-0472">Membrane</keyword>
<organism evidence="8 9">
    <name type="scientific">Caenorhabditis angaria</name>
    <dbReference type="NCBI Taxonomy" id="860376"/>
    <lineage>
        <taxon>Eukaryota</taxon>
        <taxon>Metazoa</taxon>
        <taxon>Ecdysozoa</taxon>
        <taxon>Nematoda</taxon>
        <taxon>Chromadorea</taxon>
        <taxon>Rhabditida</taxon>
        <taxon>Rhabditina</taxon>
        <taxon>Rhabditomorpha</taxon>
        <taxon>Rhabditoidea</taxon>
        <taxon>Rhabditidae</taxon>
        <taxon>Peloderinae</taxon>
        <taxon>Caenorhabditis</taxon>
    </lineage>
</organism>
<reference evidence="8" key="1">
    <citation type="submission" date="2022-11" db="EMBL/GenBank/DDBJ databases">
        <authorList>
            <person name="Kikuchi T."/>
        </authorList>
    </citation>
    <scope>NUCLEOTIDE SEQUENCE</scope>
    <source>
        <strain evidence="8">PS1010</strain>
    </source>
</reference>
<proteinExistence type="inferred from homology"/>
<feature type="binding site" evidence="6">
    <location>
        <position position="21"/>
    </location>
    <ligand>
        <name>Zn(2+)</name>
        <dbReference type="ChEBI" id="CHEBI:29105"/>
    </ligand>
</feature>
<keyword evidence="6" id="KW-0862">Zinc</keyword>
<evidence type="ECO:0000256" key="1">
    <source>
        <dbReference type="ARBA" id="ARBA00004141"/>
    </source>
</evidence>
<dbReference type="Proteomes" id="UP001152747">
    <property type="component" value="Unassembled WGS sequence"/>
</dbReference>
<keyword evidence="6" id="KW-0479">Metal-binding</keyword>
<evidence type="ECO:0000256" key="2">
    <source>
        <dbReference type="ARBA" id="ARBA00007018"/>
    </source>
</evidence>
<dbReference type="Pfam" id="PF03006">
    <property type="entry name" value="HlyIII"/>
    <property type="match status" value="1"/>
</dbReference>
<dbReference type="AlphaFoldDB" id="A0A9P1IYV8"/>
<dbReference type="InterPro" id="IPR004254">
    <property type="entry name" value="AdipoR/HlyIII-related"/>
</dbReference>
<evidence type="ECO:0000256" key="7">
    <source>
        <dbReference type="SAM" id="Phobius"/>
    </source>
</evidence>
<evidence type="ECO:0000313" key="8">
    <source>
        <dbReference type="EMBL" id="CAI5451933.1"/>
    </source>
</evidence>
<evidence type="ECO:0000256" key="4">
    <source>
        <dbReference type="ARBA" id="ARBA00022989"/>
    </source>
</evidence>
<dbReference type="EMBL" id="CANHGI010000005">
    <property type="protein sequence ID" value="CAI5451933.1"/>
    <property type="molecule type" value="Genomic_DNA"/>
</dbReference>
<evidence type="ECO:0000256" key="6">
    <source>
        <dbReference type="PIRSR" id="PIRSR604254-1"/>
    </source>
</evidence>
<evidence type="ECO:0000256" key="5">
    <source>
        <dbReference type="ARBA" id="ARBA00023136"/>
    </source>
</evidence>
<dbReference type="GO" id="GO:0046872">
    <property type="term" value="F:metal ion binding"/>
    <property type="evidence" value="ECO:0007669"/>
    <property type="project" value="UniProtKB-KW"/>
</dbReference>
<comment type="caution">
    <text evidence="8">The sequence shown here is derived from an EMBL/GenBank/DDBJ whole genome shotgun (WGS) entry which is preliminary data.</text>
</comment>
<dbReference type="GO" id="GO:0016020">
    <property type="term" value="C:membrane"/>
    <property type="evidence" value="ECO:0007669"/>
    <property type="project" value="UniProtKB-SubCell"/>
</dbReference>
<feature type="transmembrane region" description="Helical" evidence="7">
    <location>
        <begin position="56"/>
        <end position="75"/>
    </location>
</feature>
<keyword evidence="3 7" id="KW-0812">Transmembrane</keyword>
<keyword evidence="9" id="KW-1185">Reference proteome</keyword>
<comment type="similarity">
    <text evidence="2">Belongs to the ADIPOR family.</text>
</comment>
<gene>
    <name evidence="8" type="ORF">CAMP_LOCUS14570</name>
</gene>
<comment type="subcellular location">
    <subcellularLocation>
        <location evidence="1">Membrane</location>
        <topology evidence="1">Multi-pass membrane protein</topology>
    </subcellularLocation>
</comment>
<sequence length="97" mass="10950">MGAHIPERFAPGVFDIVGYGHQLFHLCIDMVSWNLLDAANIDCSASEGHPGNWRNILIVFAFLFSIGAIILNVRLMMAKARTKTYDHESDYVEKKCH</sequence>
<feature type="binding site" evidence="6">
    <location>
        <position position="25"/>
    </location>
    <ligand>
        <name>Zn(2+)</name>
        <dbReference type="ChEBI" id="CHEBI:29105"/>
    </ligand>
</feature>
<evidence type="ECO:0000313" key="9">
    <source>
        <dbReference type="Proteomes" id="UP001152747"/>
    </source>
</evidence>
<name>A0A9P1IYV8_9PELO</name>
<dbReference type="OrthoDB" id="5865234at2759"/>
<accession>A0A9P1IYV8</accession>
<keyword evidence="4 7" id="KW-1133">Transmembrane helix</keyword>